<feature type="region of interest" description="Disordered" evidence="1">
    <location>
        <begin position="285"/>
        <end position="311"/>
    </location>
</feature>
<evidence type="ECO:0000256" key="1">
    <source>
        <dbReference type="SAM" id="MobiDB-lite"/>
    </source>
</evidence>
<evidence type="ECO:0000256" key="2">
    <source>
        <dbReference type="SAM" id="SignalP"/>
    </source>
</evidence>
<sequence>MMRFLRKSNWGVALVWGLLLVAVNSSAVFAAEKLSPEKAYLSDVYKNMMDVTSLHYDVTVTAETPMGEVEAAINGEAREKPLSLTHDINICYRDALNQEKTLTLKQYIEQNQDDLVVYSFSNETWTKQIRPIDPALNKKLSADEKNSDRMNMLQLVKEVKLKKETPSYKYMEITLDSIQLSDAVSADAKLKNPQDKELLSRAAIVRLGLLAVGDIKYTIKVDKVTKLVKEIDMDLTEPVRKGAGLFMDLINPKDRALVEDFLTNSTLKLQVVYSQYNQVAPIEIPQDVRDNAKEPEPADKATPAKSEHILL</sequence>
<name>A0A212LUB3_9FIRM</name>
<dbReference type="RefSeq" id="WP_288184189.1">
    <property type="nucleotide sequence ID" value="NZ_LT608335.1"/>
</dbReference>
<organism evidence="3">
    <name type="scientific">uncultured Sporomusa sp</name>
    <dbReference type="NCBI Taxonomy" id="307249"/>
    <lineage>
        <taxon>Bacteria</taxon>
        <taxon>Bacillati</taxon>
        <taxon>Bacillota</taxon>
        <taxon>Negativicutes</taxon>
        <taxon>Selenomonadales</taxon>
        <taxon>Sporomusaceae</taxon>
        <taxon>Sporomusa</taxon>
        <taxon>environmental samples</taxon>
    </lineage>
</organism>
<reference evidence="3" key="1">
    <citation type="submission" date="2016-08" db="EMBL/GenBank/DDBJ databases">
        <authorList>
            <person name="Seilhamer J.J."/>
        </authorList>
    </citation>
    <scope>NUCLEOTIDE SEQUENCE</scope>
    <source>
        <strain evidence="3">86</strain>
    </source>
</reference>
<gene>
    <name evidence="3" type="ORF">KL86SPO_31229</name>
</gene>
<dbReference type="EMBL" id="FMJE01000003">
    <property type="protein sequence ID" value="SCM81050.1"/>
    <property type="molecule type" value="Genomic_DNA"/>
</dbReference>
<feature type="chain" id="PRO_5012216924" evidence="2">
    <location>
        <begin position="31"/>
        <end position="311"/>
    </location>
</feature>
<proteinExistence type="predicted"/>
<dbReference type="InterPro" id="IPR046720">
    <property type="entry name" value="DUF6612"/>
</dbReference>
<evidence type="ECO:0000313" key="3">
    <source>
        <dbReference type="EMBL" id="SCM81050.1"/>
    </source>
</evidence>
<keyword evidence="2" id="KW-0732">Signal</keyword>
<accession>A0A212LUB3</accession>
<dbReference type="Pfam" id="PF20316">
    <property type="entry name" value="DUF6612"/>
    <property type="match status" value="1"/>
</dbReference>
<protein>
    <submittedName>
        <fullName evidence="3">Uncharacterized protein</fullName>
    </submittedName>
</protein>
<dbReference type="AlphaFoldDB" id="A0A212LUB3"/>
<feature type="compositionally biased region" description="Basic and acidic residues" evidence="1">
    <location>
        <begin position="286"/>
        <end position="299"/>
    </location>
</feature>
<feature type="signal peptide" evidence="2">
    <location>
        <begin position="1"/>
        <end position="30"/>
    </location>
</feature>